<name>A0AA40T4K0_9NOST</name>
<protein>
    <submittedName>
        <fullName evidence="1">Uncharacterized protein</fullName>
    </submittedName>
</protein>
<dbReference type="AlphaFoldDB" id="A0AA40T4K0"/>
<organism evidence="1 2">
    <name type="scientific">Komarekiella delphini-convector SJRDD-AB1</name>
    <dbReference type="NCBI Taxonomy" id="2593771"/>
    <lineage>
        <taxon>Bacteria</taxon>
        <taxon>Bacillati</taxon>
        <taxon>Cyanobacteriota</taxon>
        <taxon>Cyanophyceae</taxon>
        <taxon>Nostocales</taxon>
        <taxon>Nostocaceae</taxon>
        <taxon>Komarekiella</taxon>
        <taxon>Komarekiella delphini-convector</taxon>
    </lineage>
</organism>
<accession>A0AA40T4K0</accession>
<keyword evidence="2" id="KW-1185">Reference proteome</keyword>
<evidence type="ECO:0000313" key="2">
    <source>
        <dbReference type="Proteomes" id="UP001165986"/>
    </source>
</evidence>
<proteinExistence type="predicted"/>
<dbReference type="Proteomes" id="UP001165986">
    <property type="component" value="Unassembled WGS sequence"/>
</dbReference>
<reference evidence="1" key="1">
    <citation type="submission" date="2019-07" db="EMBL/GenBank/DDBJ databases">
        <title>Toxilogical consequences of a new and cryptic species of cyanobacteria (Komarekiella delphini-convector) recovered from the epidermis of a bottlenose dolphin and 1500 ft. in the air.</title>
        <authorList>
            <person name="Brown A.O."/>
            <person name="Dvorak P."/>
            <person name="Villanueva C.D."/>
            <person name="Foss A.J."/>
            <person name="Garvey A.D."/>
            <person name="Gibson Q.A."/>
            <person name="Johansen J.R."/>
            <person name="Casamatta D.A."/>
        </authorList>
    </citation>
    <scope>NUCLEOTIDE SEQUENCE</scope>
    <source>
        <strain evidence="1">SJRDD-AB1</strain>
    </source>
</reference>
<sequence>MAKDNGLEVIEEYEVTQREIIQQLLDPYDSSQTECDGMTRICHTVLANQGIEHQLLFGTLTRHNQHIEPHFWIDLPSGERIDYRAKMWLKGEGIPHGIFHPQDFPDVIYTGEPIELDILSPTLFEILTLKFDWEKFQQDEVP</sequence>
<evidence type="ECO:0000313" key="1">
    <source>
        <dbReference type="EMBL" id="MBD6620555.1"/>
    </source>
</evidence>
<comment type="caution">
    <text evidence="1">The sequence shown here is derived from an EMBL/GenBank/DDBJ whole genome shotgun (WGS) entry which is preliminary data.</text>
</comment>
<dbReference type="RefSeq" id="WP_225226103.1">
    <property type="nucleotide sequence ID" value="NZ_VJXY01000070.1"/>
</dbReference>
<gene>
    <name evidence="1" type="ORF">FNW02_33475</name>
</gene>
<dbReference type="EMBL" id="VJXY01000070">
    <property type="protein sequence ID" value="MBD6620555.1"/>
    <property type="molecule type" value="Genomic_DNA"/>
</dbReference>